<proteinExistence type="predicted"/>
<evidence type="ECO:0000313" key="1">
    <source>
        <dbReference type="EMBL" id="CCT65264.1"/>
    </source>
</evidence>
<dbReference type="Proteomes" id="UP000016800">
    <property type="component" value="Chromosome III"/>
</dbReference>
<sequence length="216" mass="24732">MSQHQGNICPTFGAFPIEQYLLRKWDSTSSLPINQQRDQLIQAFVREDDISAFTSSILDDISNDKHELIQTVIVPWRSQKLRRIAEKYSPGNNLYEKLVVLRTFYGGVNDDVKFRRWIYDAAAAFEQDNPLGELFGDTEDHWWRILDDASLFDTGDQGWENIYNRFPELASPEVCRIFNDGDIAEVKEGVSAVVTSRESEEDDYEDAIAHVSVSGC</sequence>
<organism evidence="1 2">
    <name type="scientific">Gibberella fujikuroi (strain CBS 195.34 / IMI 58289 / NRRL A-6831)</name>
    <name type="common">Bakanae and foot rot disease fungus</name>
    <name type="synonym">Fusarium fujikuroi</name>
    <dbReference type="NCBI Taxonomy" id="1279085"/>
    <lineage>
        <taxon>Eukaryota</taxon>
        <taxon>Fungi</taxon>
        <taxon>Dikarya</taxon>
        <taxon>Ascomycota</taxon>
        <taxon>Pezizomycotina</taxon>
        <taxon>Sordariomycetes</taxon>
        <taxon>Hypocreomycetidae</taxon>
        <taxon>Hypocreales</taxon>
        <taxon>Nectriaceae</taxon>
        <taxon>Fusarium</taxon>
        <taxon>Fusarium fujikuroi species complex</taxon>
    </lineage>
</organism>
<dbReference type="AlphaFoldDB" id="S0DRQ9"/>
<dbReference type="STRING" id="1279085.S0DRQ9"/>
<dbReference type="EMBL" id="HF679025">
    <property type="protein sequence ID" value="CCT65264.1"/>
    <property type="molecule type" value="Genomic_DNA"/>
</dbReference>
<evidence type="ECO:0000313" key="2">
    <source>
        <dbReference type="Proteomes" id="UP000016800"/>
    </source>
</evidence>
<dbReference type="VEuPathDB" id="FungiDB:FFUJ_02197"/>
<accession>S0DRQ9</accession>
<protein>
    <submittedName>
        <fullName evidence="1">Uncharacterized protein</fullName>
    </submittedName>
</protein>
<dbReference type="GeneID" id="35395679"/>
<gene>
    <name evidence="1" type="ORF">FFUJ_02197</name>
</gene>
<dbReference type="HOGENOM" id="CLU_071361_0_0_1"/>
<name>S0DRQ9_GIBF5</name>
<reference evidence="2" key="1">
    <citation type="journal article" date="2013" name="PLoS Pathog.">
        <title>Deciphering the cryptic genome: genome-wide analyses of the rice pathogen Fusarium fujikuroi reveal complex regulation of secondary metabolism and novel metabolites.</title>
        <authorList>
            <person name="Wiemann P."/>
            <person name="Sieber C.M."/>
            <person name="von Bargen K.W."/>
            <person name="Studt L."/>
            <person name="Niehaus E.M."/>
            <person name="Espino J.J."/>
            <person name="Huss K."/>
            <person name="Michielse C.B."/>
            <person name="Albermann S."/>
            <person name="Wagner D."/>
            <person name="Bergner S.V."/>
            <person name="Connolly L.R."/>
            <person name="Fischer A."/>
            <person name="Reuter G."/>
            <person name="Kleigrewe K."/>
            <person name="Bald T."/>
            <person name="Wingfield B.D."/>
            <person name="Ophir R."/>
            <person name="Freeman S."/>
            <person name="Hippler M."/>
            <person name="Smith K.M."/>
            <person name="Brown D.W."/>
            <person name="Proctor R.H."/>
            <person name="Munsterkotter M."/>
            <person name="Freitag M."/>
            <person name="Humpf H.U."/>
            <person name="Guldener U."/>
            <person name="Tudzynski B."/>
        </authorList>
    </citation>
    <scope>NUCLEOTIDE SEQUENCE [LARGE SCALE GENOMIC DNA]</scope>
    <source>
        <strain evidence="2">CBS 195.34 / IMI 58289 / NRRL A-6831</strain>
    </source>
</reference>
<keyword evidence="2" id="KW-1185">Reference proteome</keyword>
<dbReference type="RefSeq" id="XP_023427345.1">
    <property type="nucleotide sequence ID" value="XM_023573900.1"/>
</dbReference>